<dbReference type="OrthoDB" id="1659429at2759"/>
<comment type="similarity">
    <text evidence="2">Belongs to the glucose-6-phosphate 1-epimerase family.</text>
</comment>
<protein>
    <recommendedName>
        <fullName evidence="3">glucose-6-phosphate 1-epimerase</fullName>
        <ecNumber evidence="3">5.1.3.15</ecNumber>
    </recommendedName>
</protein>
<dbReference type="GO" id="GO:0005737">
    <property type="term" value="C:cytoplasm"/>
    <property type="evidence" value="ECO:0007669"/>
    <property type="project" value="TreeGrafter"/>
</dbReference>
<dbReference type="InterPro" id="IPR025532">
    <property type="entry name" value="G6P_1-epimerase"/>
</dbReference>
<dbReference type="InterPro" id="IPR014718">
    <property type="entry name" value="GH-type_carb-bd"/>
</dbReference>
<dbReference type="Gene3D" id="2.70.98.10">
    <property type="match status" value="1"/>
</dbReference>
<dbReference type="InterPro" id="IPR011013">
    <property type="entry name" value="Gal_mutarotase_sf_dom"/>
</dbReference>
<dbReference type="PANTHER" id="PTHR11122:SF39">
    <property type="entry name" value="GLUCOSE-6-PHOSPHATE 1-EPIMERASE"/>
    <property type="match status" value="1"/>
</dbReference>
<gene>
    <name evidence="5" type="ORF">D9Q98_010612</name>
</gene>
<dbReference type="GO" id="GO:0030246">
    <property type="term" value="F:carbohydrate binding"/>
    <property type="evidence" value="ECO:0007669"/>
    <property type="project" value="InterPro"/>
</dbReference>
<dbReference type="EC" id="5.1.3.15" evidence="3"/>
<dbReference type="Pfam" id="PF01263">
    <property type="entry name" value="Aldose_epim"/>
    <property type="match status" value="1"/>
</dbReference>
<sequence>MAHTACAVCTPRPAVARRSAVAPLRAAVAVRPARAARCAVRASAQAVETADVKSLNSQFGKADAVEVKEGRGGLPTVFLKSDNGATAEITLFGGCVTSWKTAAGQEVLYIRPDAVFDKSKPISGGMPHCFPQFGPGDIQLHGFARNCDWELAGASDGPTVTLVLTDNEYTRGMWPNSFKAEYTVSLVGDALTTRLVVTNTGDAPFAFNASLHSYFGVADVETATVRGLQGLEYLDRVADAAHPSVHKELRELATFRGPVDAVYRGAPAKVVLDNGAGDVGMASDNWPDVVLWTPWTAMEACYKEFVCVENAQYAPVTLEAGAAWTSATSFIFSSDPLIDFCNGNPDQPECLVYDD</sequence>
<keyword evidence="4" id="KW-0413">Isomerase</keyword>
<evidence type="ECO:0000313" key="5">
    <source>
        <dbReference type="EMBL" id="KAI3431861.1"/>
    </source>
</evidence>
<name>A0A9D4TQR9_CHLVU</name>
<proteinExistence type="inferred from homology"/>
<comment type="caution">
    <text evidence="5">The sequence shown here is derived from an EMBL/GenBank/DDBJ whole genome shotgun (WGS) entry which is preliminary data.</text>
</comment>
<dbReference type="AlphaFoldDB" id="A0A9D4TQR9"/>
<evidence type="ECO:0000256" key="4">
    <source>
        <dbReference type="ARBA" id="ARBA00023235"/>
    </source>
</evidence>
<keyword evidence="6" id="KW-1185">Reference proteome</keyword>
<accession>A0A9D4TQR9</accession>
<dbReference type="CDD" id="cd09020">
    <property type="entry name" value="D-hex-6-P-epi_like"/>
    <property type="match status" value="1"/>
</dbReference>
<dbReference type="Proteomes" id="UP001055712">
    <property type="component" value="Unassembled WGS sequence"/>
</dbReference>
<comment type="catalytic activity">
    <reaction evidence="1">
        <text>alpha-D-glucose 6-phosphate = beta-D-glucose 6-phosphate</text>
        <dbReference type="Rhea" id="RHEA:16249"/>
        <dbReference type="ChEBI" id="CHEBI:58225"/>
        <dbReference type="ChEBI" id="CHEBI:58247"/>
        <dbReference type="EC" id="5.1.3.15"/>
    </reaction>
</comment>
<dbReference type="EMBL" id="SIDB01000006">
    <property type="protein sequence ID" value="KAI3431861.1"/>
    <property type="molecule type" value="Genomic_DNA"/>
</dbReference>
<dbReference type="SUPFAM" id="SSF74650">
    <property type="entry name" value="Galactose mutarotase-like"/>
    <property type="match status" value="1"/>
</dbReference>
<dbReference type="GO" id="GO:0047938">
    <property type="term" value="F:glucose-6-phosphate 1-epimerase activity"/>
    <property type="evidence" value="ECO:0007669"/>
    <property type="project" value="UniProtKB-EC"/>
</dbReference>
<evidence type="ECO:0000256" key="3">
    <source>
        <dbReference type="ARBA" id="ARBA00012083"/>
    </source>
</evidence>
<evidence type="ECO:0000313" key="6">
    <source>
        <dbReference type="Proteomes" id="UP001055712"/>
    </source>
</evidence>
<evidence type="ECO:0000256" key="1">
    <source>
        <dbReference type="ARBA" id="ARBA00001096"/>
    </source>
</evidence>
<dbReference type="PANTHER" id="PTHR11122">
    <property type="entry name" value="APOSPORY-ASSOCIATED PROTEIN C-RELATED"/>
    <property type="match status" value="1"/>
</dbReference>
<evidence type="ECO:0000256" key="2">
    <source>
        <dbReference type="ARBA" id="ARBA00005866"/>
    </source>
</evidence>
<reference evidence="5" key="1">
    <citation type="journal article" date="2019" name="Plant J.">
        <title>Chlorella vulgaris genome assembly and annotation reveals the molecular basis for metabolic acclimation to high light conditions.</title>
        <authorList>
            <person name="Cecchin M."/>
            <person name="Marcolungo L."/>
            <person name="Rossato M."/>
            <person name="Girolomoni L."/>
            <person name="Cosentino E."/>
            <person name="Cuine S."/>
            <person name="Li-Beisson Y."/>
            <person name="Delledonne M."/>
            <person name="Ballottari M."/>
        </authorList>
    </citation>
    <scope>NUCLEOTIDE SEQUENCE</scope>
    <source>
        <strain evidence="5">211/11P</strain>
    </source>
</reference>
<organism evidence="5 6">
    <name type="scientific">Chlorella vulgaris</name>
    <name type="common">Green alga</name>
    <dbReference type="NCBI Taxonomy" id="3077"/>
    <lineage>
        <taxon>Eukaryota</taxon>
        <taxon>Viridiplantae</taxon>
        <taxon>Chlorophyta</taxon>
        <taxon>core chlorophytes</taxon>
        <taxon>Trebouxiophyceae</taxon>
        <taxon>Chlorellales</taxon>
        <taxon>Chlorellaceae</taxon>
        <taxon>Chlorella clade</taxon>
        <taxon>Chlorella</taxon>
    </lineage>
</organism>
<reference evidence="5" key="2">
    <citation type="submission" date="2020-11" db="EMBL/GenBank/DDBJ databases">
        <authorList>
            <person name="Cecchin M."/>
            <person name="Marcolungo L."/>
            <person name="Rossato M."/>
            <person name="Girolomoni L."/>
            <person name="Cosentino E."/>
            <person name="Cuine S."/>
            <person name="Li-Beisson Y."/>
            <person name="Delledonne M."/>
            <person name="Ballottari M."/>
        </authorList>
    </citation>
    <scope>NUCLEOTIDE SEQUENCE</scope>
    <source>
        <strain evidence="5">211/11P</strain>
        <tissue evidence="5">Whole cell</tissue>
    </source>
</reference>
<dbReference type="InterPro" id="IPR008183">
    <property type="entry name" value="Aldose_1/G6P_1-epimerase"/>
</dbReference>
<dbReference type="GO" id="GO:0005975">
    <property type="term" value="P:carbohydrate metabolic process"/>
    <property type="evidence" value="ECO:0007669"/>
    <property type="project" value="InterPro"/>
</dbReference>